<keyword evidence="4" id="KW-0804">Transcription</keyword>
<dbReference type="Proteomes" id="UP000033662">
    <property type="component" value="Unassembled WGS sequence"/>
</dbReference>
<evidence type="ECO:0000256" key="3">
    <source>
        <dbReference type="ARBA" id="ARBA00023125"/>
    </source>
</evidence>
<dbReference type="InterPro" id="IPR001789">
    <property type="entry name" value="Sig_transdc_resp-reg_receiver"/>
</dbReference>
<comment type="caution">
    <text evidence="8">The sequence shown here is derived from an EMBL/GenBank/DDBJ whole genome shotgun (WGS) entry which is preliminary data.</text>
</comment>
<feature type="domain" description="HTH luxR-type" evidence="6">
    <location>
        <begin position="142"/>
        <end position="207"/>
    </location>
</feature>
<dbReference type="InterPro" id="IPR000792">
    <property type="entry name" value="Tscrpt_reg_LuxR_C"/>
</dbReference>
<dbReference type="PROSITE" id="PS50110">
    <property type="entry name" value="RESPONSE_REGULATORY"/>
    <property type="match status" value="1"/>
</dbReference>
<dbReference type="PATRIC" id="fig|132476.4.peg.4853"/>
<dbReference type="SMART" id="SM00421">
    <property type="entry name" value="HTH_LUXR"/>
    <property type="match status" value="1"/>
</dbReference>
<feature type="modified residue" description="4-aspartylphosphate" evidence="5">
    <location>
        <position position="54"/>
    </location>
</feature>
<keyword evidence="3" id="KW-0238">DNA-binding</keyword>
<dbReference type="CDD" id="cd17535">
    <property type="entry name" value="REC_NarL-like"/>
    <property type="match status" value="1"/>
</dbReference>
<name>A0A0F4XU39_9PSED</name>
<sequence>MIRLMVADDHTIMREGLKQLFALVKDFSVVAEAENGAQVLELLRHTDVDVLLLDMTMPGSSGEDLIGRIHAHYPKLPMLILSMHNEAHIAQRALRAGASGYMTKDRDPEALLAAIRKVSTGARYLDPQLAEQIALQSSGVTPENAAQSLTSREFQILRMLAQGLSVNQIAEQLVISNKTVSTHKTRLMEKMCFATSTDLVRYALNEGLV</sequence>
<dbReference type="Pfam" id="PF00196">
    <property type="entry name" value="GerE"/>
    <property type="match status" value="1"/>
</dbReference>
<gene>
    <name evidence="8" type="ORF">VP02_06860</name>
</gene>
<dbReference type="OrthoDB" id="9796655at2"/>
<dbReference type="AlphaFoldDB" id="A0A0F4XU39"/>
<dbReference type="SUPFAM" id="SSF46894">
    <property type="entry name" value="C-terminal effector domain of the bipartite response regulators"/>
    <property type="match status" value="1"/>
</dbReference>
<dbReference type="Gene3D" id="3.40.50.2300">
    <property type="match status" value="1"/>
</dbReference>
<dbReference type="Pfam" id="PF00072">
    <property type="entry name" value="Response_reg"/>
    <property type="match status" value="1"/>
</dbReference>
<dbReference type="GO" id="GO:0006355">
    <property type="term" value="P:regulation of DNA-templated transcription"/>
    <property type="evidence" value="ECO:0007669"/>
    <property type="project" value="InterPro"/>
</dbReference>
<dbReference type="PANTHER" id="PTHR43214:SF41">
    <property type="entry name" value="NITRATE_NITRITE RESPONSE REGULATOR PROTEIN NARP"/>
    <property type="match status" value="1"/>
</dbReference>
<evidence type="ECO:0000256" key="2">
    <source>
        <dbReference type="ARBA" id="ARBA00023015"/>
    </source>
</evidence>
<evidence type="ECO:0000259" key="6">
    <source>
        <dbReference type="PROSITE" id="PS50043"/>
    </source>
</evidence>
<dbReference type="InterPro" id="IPR058245">
    <property type="entry name" value="NreC/VraR/RcsB-like_REC"/>
</dbReference>
<dbReference type="GO" id="GO:0003677">
    <property type="term" value="F:DNA binding"/>
    <property type="evidence" value="ECO:0007669"/>
    <property type="project" value="UniProtKB-KW"/>
</dbReference>
<evidence type="ECO:0000313" key="9">
    <source>
        <dbReference type="Proteomes" id="UP000033662"/>
    </source>
</evidence>
<reference evidence="8 9" key="1">
    <citation type="submission" date="2015-03" db="EMBL/GenBank/DDBJ databases">
        <title>Pseudomonas fluorescens 1855-344 Genome sequencing and assembly.</title>
        <authorList>
            <person name="Eng W.W.H."/>
            <person name="Gan H.M."/>
            <person name="Savka M.A."/>
        </authorList>
    </citation>
    <scope>NUCLEOTIDE SEQUENCE [LARGE SCALE GENOMIC DNA]</scope>
    <source>
        <strain evidence="8 9">1855-344</strain>
    </source>
</reference>
<evidence type="ECO:0000313" key="8">
    <source>
        <dbReference type="EMBL" id="KKA08908.1"/>
    </source>
</evidence>
<keyword evidence="1 5" id="KW-0597">Phosphoprotein</keyword>
<dbReference type="InterPro" id="IPR011006">
    <property type="entry name" value="CheY-like_superfamily"/>
</dbReference>
<accession>A0A0F4XU39</accession>
<evidence type="ECO:0000256" key="1">
    <source>
        <dbReference type="ARBA" id="ARBA00022553"/>
    </source>
</evidence>
<dbReference type="CDD" id="cd06170">
    <property type="entry name" value="LuxR_C_like"/>
    <property type="match status" value="1"/>
</dbReference>
<dbReference type="PRINTS" id="PR00038">
    <property type="entry name" value="HTHLUXR"/>
</dbReference>
<dbReference type="SUPFAM" id="SSF52172">
    <property type="entry name" value="CheY-like"/>
    <property type="match status" value="1"/>
</dbReference>
<dbReference type="PROSITE" id="PS50043">
    <property type="entry name" value="HTH_LUXR_2"/>
    <property type="match status" value="1"/>
</dbReference>
<evidence type="ECO:0000256" key="5">
    <source>
        <dbReference type="PROSITE-ProRule" id="PRU00169"/>
    </source>
</evidence>
<evidence type="ECO:0000259" key="7">
    <source>
        <dbReference type="PROSITE" id="PS50110"/>
    </source>
</evidence>
<proteinExistence type="predicted"/>
<organism evidence="8 9">
    <name type="scientific">Pseudomonas kilonensis</name>
    <dbReference type="NCBI Taxonomy" id="132476"/>
    <lineage>
        <taxon>Bacteria</taxon>
        <taxon>Pseudomonadati</taxon>
        <taxon>Pseudomonadota</taxon>
        <taxon>Gammaproteobacteria</taxon>
        <taxon>Pseudomonadales</taxon>
        <taxon>Pseudomonadaceae</taxon>
        <taxon>Pseudomonas</taxon>
    </lineage>
</organism>
<dbReference type="InterPro" id="IPR039420">
    <property type="entry name" value="WalR-like"/>
</dbReference>
<dbReference type="GO" id="GO:0000160">
    <property type="term" value="P:phosphorelay signal transduction system"/>
    <property type="evidence" value="ECO:0007669"/>
    <property type="project" value="InterPro"/>
</dbReference>
<keyword evidence="2" id="KW-0805">Transcription regulation</keyword>
<protein>
    <submittedName>
        <fullName evidence="8">LuxR family transcriptional regulator</fullName>
    </submittedName>
</protein>
<feature type="domain" description="Response regulatory" evidence="7">
    <location>
        <begin position="3"/>
        <end position="119"/>
    </location>
</feature>
<dbReference type="PROSITE" id="PS00622">
    <property type="entry name" value="HTH_LUXR_1"/>
    <property type="match status" value="1"/>
</dbReference>
<dbReference type="EMBL" id="JZXC01000004">
    <property type="protein sequence ID" value="KKA08908.1"/>
    <property type="molecule type" value="Genomic_DNA"/>
</dbReference>
<dbReference type="InterPro" id="IPR016032">
    <property type="entry name" value="Sig_transdc_resp-reg_C-effctor"/>
</dbReference>
<dbReference type="PANTHER" id="PTHR43214">
    <property type="entry name" value="TWO-COMPONENT RESPONSE REGULATOR"/>
    <property type="match status" value="1"/>
</dbReference>
<dbReference type="SMART" id="SM00448">
    <property type="entry name" value="REC"/>
    <property type="match status" value="1"/>
</dbReference>
<evidence type="ECO:0000256" key="4">
    <source>
        <dbReference type="ARBA" id="ARBA00023163"/>
    </source>
</evidence>